<dbReference type="Pfam" id="PF03288">
    <property type="entry name" value="Pox_D5"/>
    <property type="match status" value="1"/>
</dbReference>
<keyword evidence="4" id="KW-0067">ATP-binding</keyword>
<dbReference type="SUPFAM" id="SSF46785">
    <property type="entry name" value="Winged helix' DNA-binding domain"/>
    <property type="match status" value="1"/>
</dbReference>
<dbReference type="InterPro" id="IPR045455">
    <property type="entry name" value="NrS-1_pol-like_helicase"/>
</dbReference>
<name>A0A0R2B0K0_9LACO</name>
<dbReference type="SMART" id="SM00885">
    <property type="entry name" value="D5_N"/>
    <property type="match status" value="1"/>
</dbReference>
<dbReference type="PANTHER" id="PTHR35372">
    <property type="entry name" value="ATP BINDING PROTEIN-RELATED"/>
    <property type="match status" value="1"/>
</dbReference>
<evidence type="ECO:0000256" key="2">
    <source>
        <dbReference type="ARBA" id="ARBA00022801"/>
    </source>
</evidence>
<proteinExistence type="predicted"/>
<dbReference type="InterPro" id="IPR006500">
    <property type="entry name" value="Helicase_put_C_phage/plasmid"/>
</dbReference>
<keyword evidence="2" id="KW-0378">Hydrolase</keyword>
<dbReference type="Pfam" id="PF19263">
    <property type="entry name" value="DUF5906"/>
    <property type="match status" value="1"/>
</dbReference>
<dbReference type="GO" id="GO:0005524">
    <property type="term" value="F:ATP binding"/>
    <property type="evidence" value="ECO:0007669"/>
    <property type="project" value="UniProtKB-KW"/>
</dbReference>
<dbReference type="Gene3D" id="3.40.50.300">
    <property type="entry name" value="P-loop containing nucleotide triphosphate hydrolases"/>
    <property type="match status" value="1"/>
</dbReference>
<dbReference type="Pfam" id="PF08706">
    <property type="entry name" value="D5_N"/>
    <property type="match status" value="1"/>
</dbReference>
<reference evidence="6 7" key="1">
    <citation type="journal article" date="2015" name="Genome Announc.">
        <title>Expanding the biotechnology potential of lactobacilli through comparative genomics of 213 strains and associated genera.</title>
        <authorList>
            <person name="Sun Z."/>
            <person name="Harris H.M."/>
            <person name="McCann A."/>
            <person name="Guo C."/>
            <person name="Argimon S."/>
            <person name="Zhang W."/>
            <person name="Yang X."/>
            <person name="Jeffery I.B."/>
            <person name="Cooney J.C."/>
            <person name="Kagawa T.F."/>
            <person name="Liu W."/>
            <person name="Song Y."/>
            <person name="Salvetti E."/>
            <person name="Wrobel A."/>
            <person name="Rasinkangas P."/>
            <person name="Parkhill J."/>
            <person name="Rea M.C."/>
            <person name="O'Sullivan O."/>
            <person name="Ritari J."/>
            <person name="Douillard F.P."/>
            <person name="Paul Ross R."/>
            <person name="Yang R."/>
            <person name="Briner A.E."/>
            <person name="Felis G.E."/>
            <person name="de Vos W.M."/>
            <person name="Barrangou R."/>
            <person name="Klaenhammer T.R."/>
            <person name="Caufield P.W."/>
            <person name="Cui Y."/>
            <person name="Zhang H."/>
            <person name="O'Toole P.W."/>
        </authorList>
    </citation>
    <scope>NUCLEOTIDE SEQUENCE [LARGE SCALE GENOMIC DNA]</scope>
    <source>
        <strain evidence="6 7">DSM 20452</strain>
    </source>
</reference>
<keyword evidence="3" id="KW-0347">Helicase</keyword>
<evidence type="ECO:0000256" key="1">
    <source>
        <dbReference type="ARBA" id="ARBA00022741"/>
    </source>
</evidence>
<dbReference type="GO" id="GO:0004386">
    <property type="term" value="F:helicase activity"/>
    <property type="evidence" value="ECO:0007669"/>
    <property type="project" value="UniProtKB-KW"/>
</dbReference>
<dbReference type="PANTHER" id="PTHR35372:SF2">
    <property type="entry name" value="SF3 HELICASE DOMAIN-CONTAINING PROTEIN"/>
    <property type="match status" value="1"/>
</dbReference>
<accession>A0A0R2B0K0</accession>
<dbReference type="Gene3D" id="1.10.10.10">
    <property type="entry name" value="Winged helix-like DNA-binding domain superfamily/Winged helix DNA-binding domain"/>
    <property type="match status" value="1"/>
</dbReference>
<dbReference type="SUPFAM" id="SSF52540">
    <property type="entry name" value="P-loop containing nucleoside triphosphate hydrolases"/>
    <property type="match status" value="1"/>
</dbReference>
<sequence length="470" mass="54555">MNNVADKAMMIEFMDQFKDKLNQANNLDPWLYENNRGTIKIDPVKLGQTILERGNYLQIKKNNDLTLYRYNDCLGLWQVVTANEIRKEVSTLVRDHWSNKEVSDATKYIMDLADIKDASETIDNVDPYAVHFKNGVYDIRTGEMRPNSPDNYLFYGRDYEIDTSDAPTPLTDKWLDESVKDAKTFLMEFIGFCFYRSYEHLQKFAILLSEGGDGKSTFFNWLREMIGPANTSTVRLNDLTNPERRFTLARLYAKLLNYYADIGNSLIIDPSLIKGITGDDAIDVENKGEQAQTIKPFAKQIFGANRLPSFKDTSAGFGRRPCIVPFYSIPDFRQRFDKKALYAEQPAFVYKCLQAFREVLQRGYFSETEEMERLRLEWIGENDIVQDFIDEYCELGKDYAVKKVYLYDTYKNYCYNNGYKPLSSQKLKKELRRFSVFDTTKRINGEPAKAYIGIKLRSITSGELAIMQLK</sequence>
<dbReference type="Proteomes" id="UP000051612">
    <property type="component" value="Unassembled WGS sequence"/>
</dbReference>
<dbReference type="AlphaFoldDB" id="A0A0R2B0K0"/>
<dbReference type="GO" id="GO:0016787">
    <property type="term" value="F:hydrolase activity"/>
    <property type="evidence" value="ECO:0007669"/>
    <property type="project" value="UniProtKB-KW"/>
</dbReference>
<dbReference type="InterPro" id="IPR014818">
    <property type="entry name" value="Phage/plasmid_primase_P4_C"/>
</dbReference>
<organism evidence="6 7">
    <name type="scientific">Ligilactobacillus murinus DSM 20452 = NBRC 14221</name>
    <dbReference type="NCBI Taxonomy" id="1423772"/>
    <lineage>
        <taxon>Bacteria</taxon>
        <taxon>Bacillati</taxon>
        <taxon>Bacillota</taxon>
        <taxon>Bacilli</taxon>
        <taxon>Lactobacillales</taxon>
        <taxon>Lactobacillaceae</taxon>
        <taxon>Ligilactobacillus</taxon>
    </lineage>
</organism>
<feature type="domain" description="SF3 helicase" evidence="5">
    <location>
        <begin position="181"/>
        <end position="339"/>
    </location>
</feature>
<evidence type="ECO:0000259" key="5">
    <source>
        <dbReference type="PROSITE" id="PS51206"/>
    </source>
</evidence>
<protein>
    <submittedName>
        <fullName evidence="6">DNA primase</fullName>
    </submittedName>
</protein>
<evidence type="ECO:0000313" key="6">
    <source>
        <dbReference type="EMBL" id="KRM73121.1"/>
    </source>
</evidence>
<dbReference type="InterPro" id="IPR051620">
    <property type="entry name" value="ORF904-like_C"/>
</dbReference>
<evidence type="ECO:0000256" key="3">
    <source>
        <dbReference type="ARBA" id="ARBA00022806"/>
    </source>
</evidence>
<dbReference type="InterPro" id="IPR004968">
    <property type="entry name" value="DNA_primase/NTPase_C"/>
</dbReference>
<dbReference type="RefSeq" id="WP_056959838.1">
    <property type="nucleotide sequence ID" value="NZ_AYYN01000152.1"/>
</dbReference>
<evidence type="ECO:0000256" key="4">
    <source>
        <dbReference type="ARBA" id="ARBA00022840"/>
    </source>
</evidence>
<dbReference type="PATRIC" id="fig|1423772.3.peg.1226"/>
<keyword evidence="1" id="KW-0547">Nucleotide-binding</keyword>
<evidence type="ECO:0000313" key="7">
    <source>
        <dbReference type="Proteomes" id="UP000051612"/>
    </source>
</evidence>
<dbReference type="PROSITE" id="PS51206">
    <property type="entry name" value="SF3_HELICASE_1"/>
    <property type="match status" value="1"/>
</dbReference>
<dbReference type="EMBL" id="AYYN01000152">
    <property type="protein sequence ID" value="KRM73121.1"/>
    <property type="molecule type" value="Genomic_DNA"/>
</dbReference>
<dbReference type="InterPro" id="IPR014015">
    <property type="entry name" value="Helicase_SF3_DNA-vir"/>
</dbReference>
<gene>
    <name evidence="6" type="ORF">FC48_GL001144</name>
</gene>
<dbReference type="NCBIfam" id="TIGR01613">
    <property type="entry name" value="primase_Cterm"/>
    <property type="match status" value="1"/>
</dbReference>
<dbReference type="InterPro" id="IPR027417">
    <property type="entry name" value="P-loop_NTPase"/>
</dbReference>
<comment type="caution">
    <text evidence="6">The sequence shown here is derived from an EMBL/GenBank/DDBJ whole genome shotgun (WGS) entry which is preliminary data.</text>
</comment>
<dbReference type="InterPro" id="IPR036388">
    <property type="entry name" value="WH-like_DNA-bd_sf"/>
</dbReference>
<dbReference type="InterPro" id="IPR036390">
    <property type="entry name" value="WH_DNA-bd_sf"/>
</dbReference>